<protein>
    <submittedName>
        <fullName evidence="3">Uncharacterized protein</fullName>
    </submittedName>
</protein>
<dbReference type="Proteomes" id="UP000435802">
    <property type="component" value="Unassembled WGS sequence"/>
</dbReference>
<keyword evidence="4" id="KW-1185">Reference proteome</keyword>
<dbReference type="AlphaFoldDB" id="A0A6N8SP23"/>
<dbReference type="GO" id="GO:0015074">
    <property type="term" value="P:DNA integration"/>
    <property type="evidence" value="ECO:0007669"/>
    <property type="project" value="InterPro"/>
</dbReference>
<gene>
    <name evidence="3" type="ORF">GR138_26395</name>
</gene>
<evidence type="ECO:0000256" key="1">
    <source>
        <dbReference type="ARBA" id="ARBA00023172"/>
    </source>
</evidence>
<dbReference type="Gene3D" id="1.10.443.10">
    <property type="entry name" value="Intergrase catalytic core"/>
    <property type="match status" value="1"/>
</dbReference>
<dbReference type="InterPro" id="IPR013762">
    <property type="entry name" value="Integrase-like_cat_sf"/>
</dbReference>
<dbReference type="SUPFAM" id="SSF56349">
    <property type="entry name" value="DNA breaking-rejoining enzymes"/>
    <property type="match status" value="1"/>
</dbReference>
<dbReference type="EMBL" id="WUMK01000011">
    <property type="protein sequence ID" value="MXN48732.1"/>
    <property type="molecule type" value="Genomic_DNA"/>
</dbReference>
<comment type="caution">
    <text evidence="3">The sequence shown here is derived from an EMBL/GenBank/DDBJ whole genome shotgun (WGS) entry which is preliminary data.</text>
</comment>
<proteinExistence type="predicted"/>
<evidence type="ECO:0000313" key="4">
    <source>
        <dbReference type="Proteomes" id="UP000435802"/>
    </source>
</evidence>
<reference evidence="3 4" key="1">
    <citation type="submission" date="2019-12" db="EMBL/GenBank/DDBJ databases">
        <title>Shinella kummerowiae sp. nov., a symbiotic bacterium isolated from root nodules of the herbal legume Kummerowia stipulacea.</title>
        <authorList>
            <person name="Gao J."/>
        </authorList>
    </citation>
    <scope>NUCLEOTIDE SEQUENCE [LARGE SCALE GENOMIC DNA]</scope>
    <source>
        <strain evidence="3 4">CCBAU 25048</strain>
    </source>
</reference>
<dbReference type="InterPro" id="IPR011010">
    <property type="entry name" value="DNA_brk_join_enz"/>
</dbReference>
<evidence type="ECO:0000313" key="3">
    <source>
        <dbReference type="EMBL" id="MXN48732.1"/>
    </source>
</evidence>
<dbReference type="GO" id="GO:0006310">
    <property type="term" value="P:DNA recombination"/>
    <property type="evidence" value="ECO:0007669"/>
    <property type="project" value="UniProtKB-KW"/>
</dbReference>
<feature type="region of interest" description="Disordered" evidence="2">
    <location>
        <begin position="100"/>
        <end position="122"/>
    </location>
</feature>
<dbReference type="GO" id="GO:0003677">
    <property type="term" value="F:DNA binding"/>
    <property type="evidence" value="ECO:0007669"/>
    <property type="project" value="InterPro"/>
</dbReference>
<keyword evidence="1" id="KW-0233">DNA recombination</keyword>
<name>A0A6N8SP23_9HYPH</name>
<dbReference type="OrthoDB" id="7437883at2"/>
<organism evidence="3 4">
    <name type="scientific">Shinella kummerowiae</name>
    <dbReference type="NCBI Taxonomy" id="417745"/>
    <lineage>
        <taxon>Bacteria</taxon>
        <taxon>Pseudomonadati</taxon>
        <taxon>Pseudomonadota</taxon>
        <taxon>Alphaproteobacteria</taxon>
        <taxon>Hyphomicrobiales</taxon>
        <taxon>Rhizobiaceae</taxon>
        <taxon>Shinella</taxon>
    </lineage>
</organism>
<accession>A0A6N8SP23</accession>
<sequence length="785" mass="89179">MSKSDLSSRHFQSKISKFCELRIAPISSKRTLSNVEAYLVKLISHRRAPPLLNGRIDWAEIARACRLGGELTGDLKKQIRIALDAILRWLGAPAAAEDVRSTKQASRSSGTDRQEYTVVASTARKPRLDGDDNLRAQAASRRRGPEPKPIQSFPDPLFEASEDPAAFQDALIYQMRRFGENYWQLYRAVVRLGETFDHKTMLSWIQGDRVPRSVASFEILARIERRYRLPAGYFKAKLPYQSRSLLGHDLGDISPAERRRISLHLPDDFSSLPFSKREEILDWVRRVIISGSTDYRRYQAAASKQRYAIRFPGVTYGGGSLAPRVNSLTAGANNNVAETFEDPDLLSGVVDAPPRLAMEMADLIRFKTSTLTAIGFQRNGVWGEETASQKIEHLGLMFGALAASPAGVVKGRGVPLSQLTFGLLVFPGVWDWYLQWREQRRGFYTKWEEDMLMVAQALTRSEVGWIRQHPELLKNVRPIDGLIAPEEIEFAARDWHGACDAFHRHAANRSKEIQRVMRVHRDPFEPIMCVLEADSPLAEYRKITDEILNRMPDENRYPRAAAEAVRSFLLLRLGLHLGLRQKNLRQLRVCPRHHFPTSERRLEDMKCGELRWSDREQGWEVLIPSVAFKNSGSSFFGQKPFRLILPDLLDLYKYLEAYIDCHRGVLLGPAKDPGTLFVKTVKSTSVDAAYDSTKFYEAWRTVIQRYGIYNPYTGRGAIKGLLPHGPHNLRDILATHILKQTGSYEQASYAIQDTPDVVQQHYGRFLPQDKAALAARILNQVWEAA</sequence>
<evidence type="ECO:0000256" key="2">
    <source>
        <dbReference type="SAM" id="MobiDB-lite"/>
    </source>
</evidence>
<dbReference type="RefSeq" id="WP_160862213.1">
    <property type="nucleotide sequence ID" value="NZ_JAODWE010000018.1"/>
</dbReference>